<proteinExistence type="inferred from homology"/>
<gene>
    <name evidence="8" type="ORF">HNR02_001384</name>
</gene>
<dbReference type="PANTHER" id="PTHR43133:SF8">
    <property type="entry name" value="RNA POLYMERASE SIGMA FACTOR HI_1459-RELATED"/>
    <property type="match status" value="1"/>
</dbReference>
<dbReference type="InterPro" id="IPR013325">
    <property type="entry name" value="RNA_pol_sigma_r2"/>
</dbReference>
<dbReference type="SUPFAM" id="SSF88659">
    <property type="entry name" value="Sigma3 and sigma4 domains of RNA polymerase sigma factors"/>
    <property type="match status" value="1"/>
</dbReference>
<keyword evidence="5" id="KW-0804">Transcription</keyword>
<dbReference type="InterPro" id="IPR007627">
    <property type="entry name" value="RNA_pol_sigma70_r2"/>
</dbReference>
<dbReference type="InterPro" id="IPR014284">
    <property type="entry name" value="RNA_pol_sigma-70_dom"/>
</dbReference>
<evidence type="ECO:0000256" key="2">
    <source>
        <dbReference type="ARBA" id="ARBA00023015"/>
    </source>
</evidence>
<evidence type="ECO:0000259" key="7">
    <source>
        <dbReference type="Pfam" id="PF04545"/>
    </source>
</evidence>
<protein>
    <submittedName>
        <fullName evidence="8">RNA polymerase sigma factor (Sigma-70 family)</fullName>
    </submittedName>
</protein>
<dbReference type="GO" id="GO:0016987">
    <property type="term" value="F:sigma factor activity"/>
    <property type="evidence" value="ECO:0007669"/>
    <property type="project" value="UniProtKB-KW"/>
</dbReference>
<dbReference type="Proteomes" id="UP000549616">
    <property type="component" value="Unassembled WGS sequence"/>
</dbReference>
<evidence type="ECO:0000256" key="3">
    <source>
        <dbReference type="ARBA" id="ARBA00023082"/>
    </source>
</evidence>
<evidence type="ECO:0000256" key="1">
    <source>
        <dbReference type="ARBA" id="ARBA00010641"/>
    </source>
</evidence>
<organism evidence="8 9">
    <name type="scientific">Amycolatopsis endophytica</name>
    <dbReference type="NCBI Taxonomy" id="860233"/>
    <lineage>
        <taxon>Bacteria</taxon>
        <taxon>Bacillati</taxon>
        <taxon>Actinomycetota</taxon>
        <taxon>Actinomycetes</taxon>
        <taxon>Pseudonocardiales</taxon>
        <taxon>Pseudonocardiaceae</taxon>
        <taxon>Amycolatopsis</taxon>
    </lineage>
</organism>
<keyword evidence="4" id="KW-0238">DNA-binding</keyword>
<sequence>MTDFELIDLLARAWRGDESAWCALVRGLSVVALRVARAHHLGEADASDVCQNTWVSLAQLRTLREPSRLPAWLATTARRQVLRMLESRRREIPADCEAPDERTVPERLVLTAERDALVHRAVAELPGVQRNLVEMLLHDPPASHAEIAAALGISVGSVGPIRRRALDRMRRYLEARGYDHA</sequence>
<dbReference type="GO" id="GO:0006352">
    <property type="term" value="P:DNA-templated transcription initiation"/>
    <property type="evidence" value="ECO:0007669"/>
    <property type="project" value="InterPro"/>
</dbReference>
<dbReference type="Gene3D" id="1.10.10.10">
    <property type="entry name" value="Winged helix-like DNA-binding domain superfamily/Winged helix DNA-binding domain"/>
    <property type="match status" value="1"/>
</dbReference>
<keyword evidence="2" id="KW-0805">Transcription regulation</keyword>
<evidence type="ECO:0000256" key="5">
    <source>
        <dbReference type="ARBA" id="ARBA00023163"/>
    </source>
</evidence>
<comment type="similarity">
    <text evidence="1">Belongs to the sigma-70 factor family. ECF subfamily.</text>
</comment>
<dbReference type="GO" id="GO:0003677">
    <property type="term" value="F:DNA binding"/>
    <property type="evidence" value="ECO:0007669"/>
    <property type="project" value="UniProtKB-KW"/>
</dbReference>
<dbReference type="RefSeq" id="WP_179772357.1">
    <property type="nucleotide sequence ID" value="NZ_JACCFK010000001.1"/>
</dbReference>
<dbReference type="InterPro" id="IPR007630">
    <property type="entry name" value="RNA_pol_sigma70_r4"/>
</dbReference>
<dbReference type="SUPFAM" id="SSF88946">
    <property type="entry name" value="Sigma2 domain of RNA polymerase sigma factors"/>
    <property type="match status" value="1"/>
</dbReference>
<feature type="domain" description="RNA polymerase sigma-70 region 4" evidence="7">
    <location>
        <begin position="122"/>
        <end position="170"/>
    </location>
</feature>
<dbReference type="Pfam" id="PF04545">
    <property type="entry name" value="Sigma70_r4"/>
    <property type="match status" value="1"/>
</dbReference>
<dbReference type="InterPro" id="IPR039425">
    <property type="entry name" value="RNA_pol_sigma-70-like"/>
</dbReference>
<keyword evidence="9" id="KW-1185">Reference proteome</keyword>
<dbReference type="Pfam" id="PF04542">
    <property type="entry name" value="Sigma70_r2"/>
    <property type="match status" value="1"/>
</dbReference>
<feature type="domain" description="RNA polymerase sigma-70 region 2" evidence="6">
    <location>
        <begin position="33"/>
        <end position="90"/>
    </location>
</feature>
<accession>A0A853AZT1</accession>
<dbReference type="AlphaFoldDB" id="A0A853AZT1"/>
<evidence type="ECO:0000256" key="4">
    <source>
        <dbReference type="ARBA" id="ARBA00023125"/>
    </source>
</evidence>
<dbReference type="InterPro" id="IPR013324">
    <property type="entry name" value="RNA_pol_sigma_r3/r4-like"/>
</dbReference>
<dbReference type="Gene3D" id="1.10.1740.10">
    <property type="match status" value="1"/>
</dbReference>
<evidence type="ECO:0000313" key="8">
    <source>
        <dbReference type="EMBL" id="NYI88061.1"/>
    </source>
</evidence>
<reference evidence="8 9" key="1">
    <citation type="submission" date="2020-07" db="EMBL/GenBank/DDBJ databases">
        <title>Sequencing the genomes of 1000 actinobacteria strains.</title>
        <authorList>
            <person name="Klenk H.-P."/>
        </authorList>
    </citation>
    <scope>NUCLEOTIDE SEQUENCE [LARGE SCALE GENOMIC DNA]</scope>
    <source>
        <strain evidence="8 9">DSM 104006</strain>
    </source>
</reference>
<name>A0A853AZT1_9PSEU</name>
<keyword evidence="3" id="KW-0731">Sigma factor</keyword>
<evidence type="ECO:0000259" key="6">
    <source>
        <dbReference type="Pfam" id="PF04542"/>
    </source>
</evidence>
<comment type="caution">
    <text evidence="8">The sequence shown here is derived from an EMBL/GenBank/DDBJ whole genome shotgun (WGS) entry which is preliminary data.</text>
</comment>
<dbReference type="PANTHER" id="PTHR43133">
    <property type="entry name" value="RNA POLYMERASE ECF-TYPE SIGMA FACTO"/>
    <property type="match status" value="1"/>
</dbReference>
<dbReference type="NCBIfam" id="TIGR02937">
    <property type="entry name" value="sigma70-ECF"/>
    <property type="match status" value="1"/>
</dbReference>
<evidence type="ECO:0000313" key="9">
    <source>
        <dbReference type="Proteomes" id="UP000549616"/>
    </source>
</evidence>
<dbReference type="EMBL" id="JACCFK010000001">
    <property type="protein sequence ID" value="NYI88061.1"/>
    <property type="molecule type" value="Genomic_DNA"/>
</dbReference>
<dbReference type="InterPro" id="IPR036388">
    <property type="entry name" value="WH-like_DNA-bd_sf"/>
</dbReference>